<dbReference type="PANTHER" id="PTHR30069:SF28">
    <property type="entry name" value="TONB-DEPENDENT RECEPTOR YNCD-RELATED"/>
    <property type="match status" value="1"/>
</dbReference>
<evidence type="ECO:0000256" key="10">
    <source>
        <dbReference type="SAM" id="SignalP"/>
    </source>
</evidence>
<comment type="subcellular location">
    <subcellularLocation>
        <location evidence="1 8">Cell outer membrane</location>
        <topology evidence="1 8">Multi-pass membrane protein</topology>
    </subcellularLocation>
</comment>
<dbReference type="Gene3D" id="2.40.170.20">
    <property type="entry name" value="TonB-dependent receptor, beta-barrel domain"/>
    <property type="match status" value="1"/>
</dbReference>
<dbReference type="InterPro" id="IPR039426">
    <property type="entry name" value="TonB-dep_rcpt-like"/>
</dbReference>
<dbReference type="InterPro" id="IPR000531">
    <property type="entry name" value="Beta-barrel_TonB"/>
</dbReference>
<dbReference type="PROSITE" id="PS52016">
    <property type="entry name" value="TONB_DEPENDENT_REC_3"/>
    <property type="match status" value="1"/>
</dbReference>
<name>A0A178MZA1_9PROT</name>
<evidence type="ECO:0000256" key="9">
    <source>
        <dbReference type="RuleBase" id="RU003357"/>
    </source>
</evidence>
<feature type="signal peptide" evidence="10">
    <location>
        <begin position="1"/>
        <end position="29"/>
    </location>
</feature>
<dbReference type="GO" id="GO:0009279">
    <property type="term" value="C:cell outer membrane"/>
    <property type="evidence" value="ECO:0007669"/>
    <property type="project" value="UniProtKB-SubCell"/>
</dbReference>
<evidence type="ECO:0000256" key="8">
    <source>
        <dbReference type="PROSITE-ProRule" id="PRU01360"/>
    </source>
</evidence>
<evidence type="ECO:0000256" key="2">
    <source>
        <dbReference type="ARBA" id="ARBA00022448"/>
    </source>
</evidence>
<protein>
    <recommendedName>
        <fullName evidence="15">TonB-dependent receptor</fullName>
    </recommendedName>
</protein>
<evidence type="ECO:0000256" key="7">
    <source>
        <dbReference type="ARBA" id="ARBA00023237"/>
    </source>
</evidence>
<dbReference type="Proteomes" id="UP000078543">
    <property type="component" value="Unassembled WGS sequence"/>
</dbReference>
<gene>
    <name evidence="13" type="ORF">A6A05_06585</name>
</gene>
<evidence type="ECO:0000313" key="14">
    <source>
        <dbReference type="Proteomes" id="UP000078543"/>
    </source>
</evidence>
<comment type="caution">
    <text evidence="13">The sequence shown here is derived from an EMBL/GenBank/DDBJ whole genome shotgun (WGS) entry which is preliminary data.</text>
</comment>
<dbReference type="InterPro" id="IPR037066">
    <property type="entry name" value="Plug_dom_sf"/>
</dbReference>
<evidence type="ECO:0000256" key="5">
    <source>
        <dbReference type="ARBA" id="ARBA00023077"/>
    </source>
</evidence>
<keyword evidence="10" id="KW-0732">Signal</keyword>
<accession>A0A178MZA1</accession>
<keyword evidence="2 8" id="KW-0813">Transport</keyword>
<dbReference type="RefSeq" id="WP_068497119.1">
    <property type="nucleotide sequence ID" value="NZ_LWQU01000043.1"/>
</dbReference>
<dbReference type="InterPro" id="IPR036942">
    <property type="entry name" value="Beta-barrel_TonB_sf"/>
</dbReference>
<evidence type="ECO:0000313" key="13">
    <source>
        <dbReference type="EMBL" id="OAN63212.1"/>
    </source>
</evidence>
<comment type="similarity">
    <text evidence="8 9">Belongs to the TonB-dependent receptor family.</text>
</comment>
<dbReference type="SUPFAM" id="SSF56935">
    <property type="entry name" value="Porins"/>
    <property type="match status" value="1"/>
</dbReference>
<evidence type="ECO:0000259" key="12">
    <source>
        <dbReference type="Pfam" id="PF07715"/>
    </source>
</evidence>
<proteinExistence type="inferred from homology"/>
<feature type="domain" description="TonB-dependent receptor-like beta-barrel" evidence="11">
    <location>
        <begin position="195"/>
        <end position="672"/>
    </location>
</feature>
<dbReference type="Pfam" id="PF07715">
    <property type="entry name" value="Plug"/>
    <property type="match status" value="1"/>
</dbReference>
<evidence type="ECO:0000256" key="3">
    <source>
        <dbReference type="ARBA" id="ARBA00022452"/>
    </source>
</evidence>
<dbReference type="AlphaFoldDB" id="A0A178MZA1"/>
<dbReference type="OrthoDB" id="9760620at2"/>
<dbReference type="EMBL" id="LWQU01000043">
    <property type="protein sequence ID" value="OAN63212.1"/>
    <property type="molecule type" value="Genomic_DNA"/>
</dbReference>
<keyword evidence="4 8" id="KW-0812">Transmembrane</keyword>
<dbReference type="Pfam" id="PF00593">
    <property type="entry name" value="TonB_dep_Rec_b-barrel"/>
    <property type="match status" value="1"/>
</dbReference>
<dbReference type="InterPro" id="IPR012910">
    <property type="entry name" value="Plug_dom"/>
</dbReference>
<dbReference type="PANTHER" id="PTHR30069">
    <property type="entry name" value="TONB-DEPENDENT OUTER MEMBRANE RECEPTOR"/>
    <property type="match status" value="1"/>
</dbReference>
<keyword evidence="3 8" id="KW-1134">Transmembrane beta strand</keyword>
<reference evidence="13 14" key="1">
    <citation type="submission" date="2016-04" db="EMBL/GenBank/DDBJ databases">
        <title>Draft genome sequence of freshwater magnetotactic bacteria Magnetospirillum marisnigri SP-1 and Magnetospirillum moscoviense BB-1.</title>
        <authorList>
            <person name="Koziaeva V."/>
            <person name="Dziuba M.V."/>
            <person name="Ivanov T.M."/>
            <person name="Kuznetsov B."/>
            <person name="Grouzdev D.S."/>
        </authorList>
    </citation>
    <scope>NUCLEOTIDE SEQUENCE [LARGE SCALE GENOMIC DNA]</scope>
    <source>
        <strain evidence="13 14">BB-1</strain>
    </source>
</reference>
<feature type="chain" id="PRO_5008092388" description="TonB-dependent receptor" evidence="10">
    <location>
        <begin position="30"/>
        <end position="706"/>
    </location>
</feature>
<keyword evidence="5 9" id="KW-0798">TonB box</keyword>
<keyword evidence="6 8" id="KW-0472">Membrane</keyword>
<evidence type="ECO:0000256" key="1">
    <source>
        <dbReference type="ARBA" id="ARBA00004571"/>
    </source>
</evidence>
<evidence type="ECO:0000259" key="11">
    <source>
        <dbReference type="Pfam" id="PF00593"/>
    </source>
</evidence>
<sequence length="706" mass="77462">MPLLVRGRHRRLALALVLSSALIPVPLLAQEAQQLQEMTVTGTREGELKSETPAAITIIKGGAVGFVKPAHPSEIIGRVPGAVLMQTNGEGHTTGLRQPIGTDAVYSYLEDGVPTRATGFFNHNALFEVNVPQADGIEVTRGPGSALQGSDAIGGVFNVLSKPPADKPEASTTLEAGSYGWGRFLGSASDTIDGWGLRGDLNLTHSDGWRDATGYDRQSAGFRIDRPLSSGALIKASMSVTNVDQQTGANARLSGMDYKNRASDNYHYLAYRKVKAARASLSYEREDADSLVSLTPFVRWNEMDLLASFLMSSDPSAALSGHQSLGLLAKYRHDFAPWRTRLVTGADLDYSPGFREEDRLRFTKSGEFFRSYTNQGRIYDYDVTYMQASPYVHAETSPFSPLRLQAGLRYDAMSYDYQNNLSTGAFTVPNALTSSATTSTYYRPGDATRYFSHLSPSLGATWAFSPDLNTFARYKHSFRAPSESQLFRSGQNSDSIHLRPVKVDNYEIGLRGPDRGDFTWETGIFHMLKRDDILTLQDASQRISSNNGKTRHYGFEAAASWKFLPEWTIGGSGTYARHRYAGWVARGTSGNVDLTGNDIPTAPRVVHNATLVWQPKGDWLNGLTLEAEWVHVGPYKMDDANTNTYSGHHLFNLRGAYALAENLELFGRVINVGDSQWATNATYTSGREEFAPGAPLSVFAGITAKF</sequence>
<dbReference type="GO" id="GO:0015344">
    <property type="term" value="F:siderophore uptake transmembrane transporter activity"/>
    <property type="evidence" value="ECO:0007669"/>
    <property type="project" value="TreeGrafter"/>
</dbReference>
<feature type="domain" description="TonB-dependent receptor plug" evidence="12">
    <location>
        <begin position="49"/>
        <end position="156"/>
    </location>
</feature>
<evidence type="ECO:0000256" key="4">
    <source>
        <dbReference type="ARBA" id="ARBA00022692"/>
    </source>
</evidence>
<keyword evidence="7 8" id="KW-0998">Cell outer membrane</keyword>
<dbReference type="Gene3D" id="2.170.130.10">
    <property type="entry name" value="TonB-dependent receptor, plug domain"/>
    <property type="match status" value="1"/>
</dbReference>
<evidence type="ECO:0008006" key="15">
    <source>
        <dbReference type="Google" id="ProtNLM"/>
    </source>
</evidence>
<dbReference type="GO" id="GO:0044718">
    <property type="term" value="P:siderophore transmembrane transport"/>
    <property type="evidence" value="ECO:0007669"/>
    <property type="project" value="TreeGrafter"/>
</dbReference>
<evidence type="ECO:0000256" key="6">
    <source>
        <dbReference type="ARBA" id="ARBA00023136"/>
    </source>
</evidence>
<dbReference type="STRING" id="1437059.A6A05_06585"/>
<organism evidence="13 14">
    <name type="scientific">Magnetospirillum moscoviense</name>
    <dbReference type="NCBI Taxonomy" id="1437059"/>
    <lineage>
        <taxon>Bacteria</taxon>
        <taxon>Pseudomonadati</taxon>
        <taxon>Pseudomonadota</taxon>
        <taxon>Alphaproteobacteria</taxon>
        <taxon>Rhodospirillales</taxon>
        <taxon>Rhodospirillaceae</taxon>
        <taxon>Magnetospirillum</taxon>
    </lineage>
</organism>
<keyword evidence="14" id="KW-1185">Reference proteome</keyword>